<proteinExistence type="predicted"/>
<dbReference type="OrthoDB" id="498611at2759"/>
<dbReference type="Gene3D" id="1.20.1700.10">
    <property type="entry name" value="AF1104-like"/>
    <property type="match status" value="1"/>
</dbReference>
<comment type="caution">
    <text evidence="2">The sequence shown here is derived from an EMBL/GenBank/DDBJ whole genome shotgun (WGS) entry which is preliminary data.</text>
</comment>
<protein>
    <submittedName>
        <fullName evidence="2">Uncharacterized protein</fullName>
    </submittedName>
</protein>
<sequence>MAASSQADVSLDADERSLLFSCRFAAFLHELRDNPSAQGVLTVRCLFDAQQDFLKEFGFADAFCKQKKASLTSITFLKRTQLFVICINAFHEDFCVRTNPLMNLCITNAIVLLALHGLLILSQNAFVTRS</sequence>
<evidence type="ECO:0000313" key="2">
    <source>
        <dbReference type="EMBL" id="VEL26374.1"/>
    </source>
</evidence>
<keyword evidence="1" id="KW-1133">Transmembrane helix</keyword>
<keyword evidence="1" id="KW-0812">Transmembrane</keyword>
<evidence type="ECO:0000313" key="3">
    <source>
        <dbReference type="Proteomes" id="UP000784294"/>
    </source>
</evidence>
<dbReference type="Proteomes" id="UP000784294">
    <property type="component" value="Unassembled WGS sequence"/>
</dbReference>
<name>A0A3S5CJE1_9PLAT</name>
<dbReference type="EMBL" id="CAAALY010079840">
    <property type="protein sequence ID" value="VEL26374.1"/>
    <property type="molecule type" value="Genomic_DNA"/>
</dbReference>
<evidence type="ECO:0000256" key="1">
    <source>
        <dbReference type="SAM" id="Phobius"/>
    </source>
</evidence>
<dbReference type="InterPro" id="IPR035073">
    <property type="entry name" value="At2g17340_3_helix_bundle"/>
</dbReference>
<gene>
    <name evidence="2" type="ORF">PXEA_LOCUS19814</name>
</gene>
<accession>A0A3S5CJE1</accession>
<keyword evidence="3" id="KW-1185">Reference proteome</keyword>
<reference evidence="2" key="1">
    <citation type="submission" date="2018-11" db="EMBL/GenBank/DDBJ databases">
        <authorList>
            <consortium name="Pathogen Informatics"/>
        </authorList>
    </citation>
    <scope>NUCLEOTIDE SEQUENCE</scope>
</reference>
<keyword evidence="1" id="KW-0472">Membrane</keyword>
<dbReference type="AlphaFoldDB" id="A0A3S5CJE1"/>
<organism evidence="2 3">
    <name type="scientific">Protopolystoma xenopodis</name>
    <dbReference type="NCBI Taxonomy" id="117903"/>
    <lineage>
        <taxon>Eukaryota</taxon>
        <taxon>Metazoa</taxon>
        <taxon>Spiralia</taxon>
        <taxon>Lophotrochozoa</taxon>
        <taxon>Platyhelminthes</taxon>
        <taxon>Monogenea</taxon>
        <taxon>Polyopisthocotylea</taxon>
        <taxon>Polystomatidea</taxon>
        <taxon>Polystomatidae</taxon>
        <taxon>Protopolystoma</taxon>
    </lineage>
</organism>
<feature type="transmembrane region" description="Helical" evidence="1">
    <location>
        <begin position="101"/>
        <end position="121"/>
    </location>
</feature>